<dbReference type="KEGG" id="pseo:OM33_18035"/>
<dbReference type="Gene3D" id="3.40.50.2300">
    <property type="match status" value="2"/>
</dbReference>
<dbReference type="GO" id="GO:0055085">
    <property type="term" value="P:transmembrane transport"/>
    <property type="evidence" value="ECO:0007669"/>
    <property type="project" value="UniProtKB-ARBA"/>
</dbReference>
<keyword evidence="3" id="KW-0812">Transmembrane</keyword>
<dbReference type="STRING" id="1348114.OM33_18035"/>
<keyword evidence="6" id="KW-1185">Reference proteome</keyword>
<reference evidence="5 6" key="1">
    <citation type="submission" date="2014-11" db="EMBL/GenBank/DDBJ databases">
        <title>Complete Genome Sequence of Pseudoalteromonas sp. Strain OCN003 Isolated from Kaneohe Bay, Oahu, Hawaii.</title>
        <authorList>
            <person name="Beurmann S."/>
            <person name="Videau P."/>
            <person name="Ushijima B."/>
            <person name="Smith A.M."/>
            <person name="Aeby G.S."/>
            <person name="Callahan S.M."/>
            <person name="Belcaid M."/>
        </authorList>
    </citation>
    <scope>NUCLEOTIDE SEQUENCE [LARGE SCALE GENOMIC DNA]</scope>
    <source>
        <strain evidence="5 6">OCN003</strain>
    </source>
</reference>
<evidence type="ECO:0000256" key="3">
    <source>
        <dbReference type="SAM" id="Phobius"/>
    </source>
</evidence>
<evidence type="ECO:0000259" key="4">
    <source>
        <dbReference type="Pfam" id="PF13407"/>
    </source>
</evidence>
<dbReference type="AlphaFoldDB" id="A0A0A7EKA3"/>
<dbReference type="InterPro" id="IPR025997">
    <property type="entry name" value="SBP_2_dom"/>
</dbReference>
<dbReference type="PANTHER" id="PTHR30036:SF7">
    <property type="entry name" value="ABC TRANSPORTER PERIPLASMIC-BINDING PROTEIN YPHF"/>
    <property type="match status" value="1"/>
</dbReference>
<evidence type="ECO:0000256" key="1">
    <source>
        <dbReference type="ARBA" id="ARBA00004418"/>
    </source>
</evidence>
<dbReference type="HOGENOM" id="CLU_037628_3_3_6"/>
<dbReference type="RefSeq" id="WP_040135662.1">
    <property type="nucleotide sequence ID" value="NZ_CP009889.1"/>
</dbReference>
<comment type="similarity">
    <text evidence="2">Belongs to the bacterial solute-binding protein 2 family.</text>
</comment>
<proteinExistence type="inferred from homology"/>
<dbReference type="PANTHER" id="PTHR30036">
    <property type="entry name" value="D-XYLOSE-BINDING PERIPLASMIC PROTEIN"/>
    <property type="match status" value="1"/>
</dbReference>
<dbReference type="OrthoDB" id="3189720at2"/>
<dbReference type="Pfam" id="PF13407">
    <property type="entry name" value="Peripla_BP_4"/>
    <property type="match status" value="1"/>
</dbReference>
<gene>
    <name evidence="5" type="ORF">OM33_18035</name>
</gene>
<evidence type="ECO:0000313" key="6">
    <source>
        <dbReference type="Proteomes" id="UP000030341"/>
    </source>
</evidence>
<accession>A0A0A7EKA3</accession>
<dbReference type="SUPFAM" id="SSF53822">
    <property type="entry name" value="Periplasmic binding protein-like I"/>
    <property type="match status" value="1"/>
</dbReference>
<feature type="transmembrane region" description="Helical" evidence="3">
    <location>
        <begin position="7"/>
        <end position="31"/>
    </location>
</feature>
<dbReference type="eggNOG" id="COG1879">
    <property type="taxonomic scope" value="Bacteria"/>
</dbReference>
<name>A0A0A7EKA3_9GAMM</name>
<dbReference type="InterPro" id="IPR028082">
    <property type="entry name" value="Peripla_BP_I"/>
</dbReference>
<evidence type="ECO:0000256" key="2">
    <source>
        <dbReference type="ARBA" id="ARBA00007639"/>
    </source>
</evidence>
<dbReference type="GO" id="GO:0030246">
    <property type="term" value="F:carbohydrate binding"/>
    <property type="evidence" value="ECO:0007669"/>
    <property type="project" value="TreeGrafter"/>
</dbReference>
<organism evidence="5 6">
    <name type="scientific">Pseudoalteromonas piratica</name>
    <dbReference type="NCBI Taxonomy" id="1348114"/>
    <lineage>
        <taxon>Bacteria</taxon>
        <taxon>Pseudomonadati</taxon>
        <taxon>Pseudomonadota</taxon>
        <taxon>Gammaproteobacteria</taxon>
        <taxon>Alteromonadales</taxon>
        <taxon>Pseudoalteromonadaceae</taxon>
        <taxon>Pseudoalteromonas</taxon>
    </lineage>
</organism>
<keyword evidence="3" id="KW-1133">Transmembrane helix</keyword>
<dbReference type="EMBL" id="CP009889">
    <property type="protein sequence ID" value="AIY66983.1"/>
    <property type="molecule type" value="Genomic_DNA"/>
</dbReference>
<feature type="domain" description="Periplasmic binding protein" evidence="4">
    <location>
        <begin position="33"/>
        <end position="308"/>
    </location>
</feature>
<dbReference type="GO" id="GO:0030288">
    <property type="term" value="C:outer membrane-bounded periplasmic space"/>
    <property type="evidence" value="ECO:0007669"/>
    <property type="project" value="TreeGrafter"/>
</dbReference>
<dbReference type="Proteomes" id="UP000030341">
    <property type="component" value="Chromosome 2"/>
</dbReference>
<keyword evidence="3" id="KW-0472">Membrane</keyword>
<comment type="subcellular location">
    <subcellularLocation>
        <location evidence="1">Periplasm</location>
    </subcellularLocation>
</comment>
<protein>
    <submittedName>
        <fullName evidence="5">Sugar-binding protein</fullName>
    </submittedName>
</protein>
<dbReference type="InterPro" id="IPR050555">
    <property type="entry name" value="Bact_Solute-Bind_Prot2"/>
</dbReference>
<evidence type="ECO:0000313" key="5">
    <source>
        <dbReference type="EMBL" id="AIY66983.1"/>
    </source>
</evidence>
<sequence length="334" mass="37602">MLNKFNSLIVAVCYGIKLSFFFASFTVYANYTIGVIGKTKNDSFYIQSFKGCQKLAETTPDLTCIYDGAEDFQDIRGQSLKVNRLIDEGVSALLISITDSEFLTNSALKRAYEKNIPVVTFDSDLLPQHHDYRLAYVGTNNFDFGVALGNYVKNNITHKNTICMQSGHPSTPNLNERIKGVRFALSGQSLHRLKGQQGWYEHELCPLYSLGKRGLALSQMIGKIKMQPSPIFVAVAGFAQFNPRYIDQMALFKNKIKSDKAVIVSADTESLQLKALKKGLSTVNIGQKPFEMGQKGAQYLYQYLQNKEKPKQEFTYLGFHYCNKENAESCTVNY</sequence>